<gene>
    <name evidence="2" type="ORF">K8V01_07195</name>
</gene>
<dbReference type="Proteomes" id="UP000760668">
    <property type="component" value="Unassembled WGS sequence"/>
</dbReference>
<accession>A0A921MLL9</accession>
<feature type="signal peptide" evidence="1">
    <location>
        <begin position="1"/>
        <end position="23"/>
    </location>
</feature>
<evidence type="ECO:0000313" key="3">
    <source>
        <dbReference type="Proteomes" id="UP000760668"/>
    </source>
</evidence>
<reference evidence="2" key="1">
    <citation type="journal article" date="2021" name="PeerJ">
        <title>Extensive microbial diversity within the chicken gut microbiome revealed by metagenomics and culture.</title>
        <authorList>
            <person name="Gilroy R."/>
            <person name="Ravi A."/>
            <person name="Getino M."/>
            <person name="Pursley I."/>
            <person name="Horton D.L."/>
            <person name="Alikhan N.F."/>
            <person name="Baker D."/>
            <person name="Gharbi K."/>
            <person name="Hall N."/>
            <person name="Watson M."/>
            <person name="Adriaenssens E.M."/>
            <person name="Foster-Nyarko E."/>
            <person name="Jarju S."/>
            <person name="Secka A."/>
            <person name="Antonio M."/>
            <person name="Oren A."/>
            <person name="Chaudhuri R.R."/>
            <person name="La Ragione R."/>
            <person name="Hildebrand F."/>
            <person name="Pallen M.J."/>
        </authorList>
    </citation>
    <scope>NUCLEOTIDE SEQUENCE</scope>
    <source>
        <strain evidence="2">CHK179-5677</strain>
    </source>
</reference>
<sequence length="311" mass="32967">MKRLFSILLSIAILCTLTSSAFAADAVTDSTDDIAVAAFSPEFPDAYLEYGGPAPALQSSSVPSESPLGTITVTAFCAEAYNPETGEVLYSRLMNKEEVADWRAAGSPTEPTLTSASSDAAVETRGELKLTLAVYPYADGGVSEYNTNLVARGQADWLKGPSWGAGVTRPSWGRDIIGISWTKGLDAFNREATATSNNGDDVDISLCEWDDTEFVSWEFIEQFGPHIGSIGGPDWAESIECSTGLGVPPSVYYQKADIALTYAHSYSDVVIDDVSVSVGVSKDGPEAGLDISFGAEANEWTIIAIVDGVDL</sequence>
<keyword evidence="1" id="KW-0732">Signal</keyword>
<evidence type="ECO:0008006" key="4">
    <source>
        <dbReference type="Google" id="ProtNLM"/>
    </source>
</evidence>
<dbReference type="RefSeq" id="WP_295368904.1">
    <property type="nucleotide sequence ID" value="NZ_DYUC01000069.1"/>
</dbReference>
<evidence type="ECO:0000256" key="1">
    <source>
        <dbReference type="SAM" id="SignalP"/>
    </source>
</evidence>
<feature type="chain" id="PRO_5037863544" description="DNRLRE domain-containing protein" evidence="1">
    <location>
        <begin position="24"/>
        <end position="311"/>
    </location>
</feature>
<organism evidence="2 3">
    <name type="scientific">Pseudoflavonifractor capillosus</name>
    <dbReference type="NCBI Taxonomy" id="106588"/>
    <lineage>
        <taxon>Bacteria</taxon>
        <taxon>Bacillati</taxon>
        <taxon>Bacillota</taxon>
        <taxon>Clostridia</taxon>
        <taxon>Eubacteriales</taxon>
        <taxon>Oscillospiraceae</taxon>
        <taxon>Pseudoflavonifractor</taxon>
    </lineage>
</organism>
<comment type="caution">
    <text evidence="2">The sequence shown here is derived from an EMBL/GenBank/DDBJ whole genome shotgun (WGS) entry which is preliminary data.</text>
</comment>
<protein>
    <recommendedName>
        <fullName evidence="4">DNRLRE domain-containing protein</fullName>
    </recommendedName>
</protein>
<evidence type="ECO:0000313" key="2">
    <source>
        <dbReference type="EMBL" id="HJG86788.1"/>
    </source>
</evidence>
<proteinExistence type="predicted"/>
<dbReference type="AlphaFoldDB" id="A0A921MLL9"/>
<name>A0A921MLL9_9FIRM</name>
<dbReference type="EMBL" id="DYUC01000069">
    <property type="protein sequence ID" value="HJG86788.1"/>
    <property type="molecule type" value="Genomic_DNA"/>
</dbReference>
<reference evidence="2" key="2">
    <citation type="submission" date="2021-09" db="EMBL/GenBank/DDBJ databases">
        <authorList>
            <person name="Gilroy R."/>
        </authorList>
    </citation>
    <scope>NUCLEOTIDE SEQUENCE</scope>
    <source>
        <strain evidence="2">CHK179-5677</strain>
    </source>
</reference>